<accession>A0AAD7YD72</accession>
<dbReference type="Proteomes" id="UP001231518">
    <property type="component" value="Chromosome 21"/>
</dbReference>
<evidence type="ECO:0000313" key="1">
    <source>
        <dbReference type="EMBL" id="KAJ8711216.1"/>
    </source>
</evidence>
<name>A0AAD7YD72_MYTSE</name>
<gene>
    <name evidence="1" type="ORF">PYW07_008458</name>
</gene>
<protein>
    <submittedName>
        <fullName evidence="1">Uncharacterized protein</fullName>
    </submittedName>
</protein>
<sequence length="152" mass="17272">MKYLGLVVLHSRWTFEEHFRRLAPKLDRTGAALKRLLPNLGGPDDPCRRLYVGIVRSMALYGASVWPAAKLNPCQRVMVIRMVQGYRTISLPPLGIWRQQSLHDLRVEMQRRGETPLHDKSRYGGQSSGGISGWHGDSHCCNPVLDTPSLRW</sequence>
<reference evidence="1" key="1">
    <citation type="submission" date="2023-03" db="EMBL/GenBank/DDBJ databases">
        <title>Chromosome-level genomes of two armyworms, Mythimna separata and Mythimna loreyi, provide insights into the biosynthesis and reception of sex pheromones.</title>
        <authorList>
            <person name="Zhao H."/>
        </authorList>
    </citation>
    <scope>NUCLEOTIDE SEQUENCE</scope>
    <source>
        <strain evidence="1">BeijingLab</strain>
        <tissue evidence="1">Pupa</tissue>
    </source>
</reference>
<evidence type="ECO:0000313" key="2">
    <source>
        <dbReference type="Proteomes" id="UP001231518"/>
    </source>
</evidence>
<comment type="caution">
    <text evidence="1">The sequence shown here is derived from an EMBL/GenBank/DDBJ whole genome shotgun (WGS) entry which is preliminary data.</text>
</comment>
<dbReference type="AlphaFoldDB" id="A0AAD7YD72"/>
<dbReference type="EMBL" id="JARGEI010000022">
    <property type="protein sequence ID" value="KAJ8711216.1"/>
    <property type="molecule type" value="Genomic_DNA"/>
</dbReference>
<organism evidence="1 2">
    <name type="scientific">Mythimna separata</name>
    <name type="common">Oriental armyworm</name>
    <name type="synonym">Pseudaletia separata</name>
    <dbReference type="NCBI Taxonomy" id="271217"/>
    <lineage>
        <taxon>Eukaryota</taxon>
        <taxon>Metazoa</taxon>
        <taxon>Ecdysozoa</taxon>
        <taxon>Arthropoda</taxon>
        <taxon>Hexapoda</taxon>
        <taxon>Insecta</taxon>
        <taxon>Pterygota</taxon>
        <taxon>Neoptera</taxon>
        <taxon>Endopterygota</taxon>
        <taxon>Lepidoptera</taxon>
        <taxon>Glossata</taxon>
        <taxon>Ditrysia</taxon>
        <taxon>Noctuoidea</taxon>
        <taxon>Noctuidae</taxon>
        <taxon>Noctuinae</taxon>
        <taxon>Hadenini</taxon>
        <taxon>Mythimna</taxon>
    </lineage>
</organism>
<proteinExistence type="predicted"/>
<keyword evidence="2" id="KW-1185">Reference proteome</keyword>